<reference evidence="2 3" key="1">
    <citation type="submission" date="2021-01" db="EMBL/GenBank/DDBJ databases">
        <title>Actinoplanes sp. nov. LDG1-06 isolated from lichen.</title>
        <authorList>
            <person name="Saeng-In P."/>
            <person name="Phongsopitanun W."/>
            <person name="Kanchanasin P."/>
            <person name="Yuki M."/>
            <person name="Kudo T."/>
            <person name="Ohkuma M."/>
            <person name="Tanasupawat S."/>
        </authorList>
    </citation>
    <scope>NUCLEOTIDE SEQUENCE [LARGE SCALE GENOMIC DNA]</scope>
    <source>
        <strain evidence="2 3">LDG1-06</strain>
    </source>
</reference>
<dbReference type="SUPFAM" id="SSF52540">
    <property type="entry name" value="P-loop containing nucleoside triphosphate hydrolases"/>
    <property type="match status" value="1"/>
</dbReference>
<dbReference type="PROSITE" id="PS50837">
    <property type="entry name" value="NACHT"/>
    <property type="match status" value="1"/>
</dbReference>
<dbReference type="Gene3D" id="2.160.20.80">
    <property type="entry name" value="E3 ubiquitin-protein ligase SopA"/>
    <property type="match status" value="1"/>
</dbReference>
<dbReference type="InterPro" id="IPR001646">
    <property type="entry name" value="5peptide_repeat"/>
</dbReference>
<dbReference type="Gene3D" id="3.40.50.300">
    <property type="entry name" value="P-loop containing nucleotide triphosphate hydrolases"/>
    <property type="match status" value="1"/>
</dbReference>
<name>A0ABS2AQP1_9ACTN</name>
<dbReference type="SUPFAM" id="SSF69322">
    <property type="entry name" value="Tricorn protease domain 2"/>
    <property type="match status" value="1"/>
</dbReference>
<dbReference type="Pfam" id="PF05729">
    <property type="entry name" value="NACHT"/>
    <property type="match status" value="1"/>
</dbReference>
<evidence type="ECO:0000259" key="1">
    <source>
        <dbReference type="PROSITE" id="PS50837"/>
    </source>
</evidence>
<dbReference type="InterPro" id="IPR007111">
    <property type="entry name" value="NACHT_NTPase"/>
</dbReference>
<dbReference type="Pfam" id="PF22722">
    <property type="entry name" value="NA-iREase1"/>
    <property type="match status" value="1"/>
</dbReference>
<evidence type="ECO:0000313" key="3">
    <source>
        <dbReference type="Proteomes" id="UP000632138"/>
    </source>
</evidence>
<evidence type="ECO:0000313" key="2">
    <source>
        <dbReference type="EMBL" id="MBM2622134.1"/>
    </source>
</evidence>
<dbReference type="Proteomes" id="UP000632138">
    <property type="component" value="Unassembled WGS sequence"/>
</dbReference>
<protein>
    <submittedName>
        <fullName evidence="2">NACHT domain-containing protein</fullName>
    </submittedName>
</protein>
<dbReference type="Pfam" id="PF22736">
    <property type="entry name" value="NNH5"/>
    <property type="match status" value="1"/>
</dbReference>
<dbReference type="InterPro" id="IPR054557">
    <property type="entry name" value="NA-iREase1_dom"/>
</dbReference>
<dbReference type="Pfam" id="PF00805">
    <property type="entry name" value="Pentapeptide"/>
    <property type="match status" value="1"/>
</dbReference>
<dbReference type="SUPFAM" id="SSF141571">
    <property type="entry name" value="Pentapeptide repeat-like"/>
    <property type="match status" value="1"/>
</dbReference>
<proteinExistence type="predicted"/>
<keyword evidence="3" id="KW-1185">Reference proteome</keyword>
<dbReference type="InterPro" id="IPR027417">
    <property type="entry name" value="P-loop_NTPase"/>
</dbReference>
<accession>A0ABS2AQP1</accession>
<gene>
    <name evidence="2" type="ORF">JIG36_42190</name>
</gene>
<dbReference type="RefSeq" id="WP_203382471.1">
    <property type="nucleotide sequence ID" value="NZ_JAENHP010000023.1"/>
</dbReference>
<dbReference type="EMBL" id="JAENHP010000023">
    <property type="protein sequence ID" value="MBM2622134.1"/>
    <property type="molecule type" value="Genomic_DNA"/>
</dbReference>
<organism evidence="2 3">
    <name type="scientific">Paractinoplanes ovalisporus</name>
    <dbReference type="NCBI Taxonomy" id="2810368"/>
    <lineage>
        <taxon>Bacteria</taxon>
        <taxon>Bacillati</taxon>
        <taxon>Actinomycetota</taxon>
        <taxon>Actinomycetes</taxon>
        <taxon>Micromonosporales</taxon>
        <taxon>Micromonosporaceae</taxon>
        <taxon>Paractinoplanes</taxon>
    </lineage>
</organism>
<sequence length="1216" mass="135081">MKLLGAVAKPATDRLKRQEGVVATLRKAGLAPEVPPSDFRGVYTYTVVEYCYGKPEPVLRLFQNEYVRAAFEKSFATGEAAHLDREIDEILQWNDETGALGRIDYNLAREVTGFSVVFNRLVDRTRTAAETRMEREVRDVKGGVRDVQESLSTLVKRLDRMNSREEILRQEGPDRSPLSHLAYEVREWFAAVEYKILSEPESGPDEFVWLVRVPARRGFETVLVLGRSGELNAPDVERAAGLVATHHAAEGWVIVPQRISPAARVADEDLDQIYCYTLDELIDERADFEPYLTWLENEVRSRGIDQRYVPLSCFKEEPDKRTGRVAASSHYSWREGGLDDYVRAWVDDNAKEHLSILGEFGMGKSWFSLHFAYTVAQEWRAAKAAGRKRPRLPLVIPLRDYAKAVSLESLFSEFFFRKHEILPNGYRVFETLNRMGRLLLIFDGFDEMAARVDRQAMINNFWELARAVVPGSKVLLTCRTEHFPEAQEGRNLLGARLVASTAALTGEPPQFEVVELKPFDDDQIFQMLERLTTEETRETILRNKDLVDLMRRPVMADLVLTALPRIEGGAKVDIARVYLYAVQHKIDADIRAERTFTSLADKVFFLCELSWFMLTESMLSINYRAIPDHIRAWFGPAVQEQRDLDHWHYDMLGQTMLVRNAEGDYTPAHRSLLEFFAAYKIAAELGIMNTDFMALVGATKPTEAPSFRWSKLPSIEIDVRVTAGGWLPEDAKQHTRTLSGMVLDDAVFDLMLPMLTGDVIEPLVEMLMAASALGAETSGTTGANIIEILGRLDRTALRGRRLDGVVLREAELERGGHGMDLAGCSLRRADLADVGLEDVDLSGADLEEADFTVADHLGFDRKAVAALARLWNADFVFGVSRDYRVYEWDLTNEPVQVFAAPDDVSGAMRLSGGATLVVYSDLTTASGHAGAMLDPVGGEVRYIPIEGSAGDVWETEGRSYLLQSRRFDVGTQFSVQDLATGNRESESLIGALTVTFEVNASGRVFGLSDLRDPTDGAPGFGPVVVFEMLMERGQLTYVERRTVDLSAQYNTEIELFGDSGVGLLLVEENLSLAIGLVGIDADRVIVHGIPPSIVRSGNLYLNYPEFPGRRFALNGDGTLVALSVGGGVVVLALNNPSKPILVIGPDRRVTSYALTQDDKLVVADAYGGLTAYDVRSGVEIADVHVGTKMRGAILRGATGIDPAARNQLERAGAIFD</sequence>
<feature type="domain" description="NACHT" evidence="1">
    <location>
        <begin position="352"/>
        <end position="480"/>
    </location>
</feature>
<comment type="caution">
    <text evidence="2">The sequence shown here is derived from an EMBL/GenBank/DDBJ whole genome shotgun (WGS) entry which is preliminary data.</text>
</comment>
<dbReference type="InterPro" id="IPR054610">
    <property type="entry name" value="NNH"/>
</dbReference>